<keyword evidence="20" id="KW-1185">Reference proteome</keyword>
<dbReference type="PANTHER" id="PTHR10489">
    <property type="entry name" value="CELL ADHESION MOLECULE"/>
    <property type="match status" value="1"/>
</dbReference>
<feature type="transmembrane region" description="Helical" evidence="17">
    <location>
        <begin position="263"/>
        <end position="282"/>
    </location>
</feature>
<evidence type="ECO:0000256" key="7">
    <source>
        <dbReference type="ARBA" id="ARBA00022692"/>
    </source>
</evidence>
<keyword evidence="5" id="KW-0765">Sulfation</keyword>
<feature type="transmembrane region" description="Helical" evidence="17">
    <location>
        <begin position="209"/>
        <end position="227"/>
    </location>
</feature>
<keyword evidence="6" id="KW-0037">Angiogenesis</keyword>
<dbReference type="SUPFAM" id="SSF81321">
    <property type="entry name" value="Family A G protein-coupled receptor-like"/>
    <property type="match status" value="1"/>
</dbReference>
<feature type="transmembrane region" description="Helical" evidence="17">
    <location>
        <begin position="118"/>
        <end position="136"/>
    </location>
</feature>
<evidence type="ECO:0000256" key="3">
    <source>
        <dbReference type="ARBA" id="ARBA00022475"/>
    </source>
</evidence>
<feature type="transmembrane region" description="Helical" evidence="17">
    <location>
        <begin position="78"/>
        <end position="97"/>
    </location>
</feature>
<comment type="similarity">
    <text evidence="16">Belongs to the G-protein coupled receptor 1 family.</text>
</comment>
<keyword evidence="12 16" id="KW-0675">Receptor</keyword>
<keyword evidence="3" id="KW-1003">Cell membrane</keyword>
<comment type="caution">
    <text evidence="19">The sequence shown here is derived from an EMBL/GenBank/DDBJ whole genome shotgun (WGS) entry which is preliminary data.</text>
</comment>
<organism evidence="19 20">
    <name type="scientific">Coilia grayii</name>
    <name type="common">Gray's grenadier anchovy</name>
    <dbReference type="NCBI Taxonomy" id="363190"/>
    <lineage>
        <taxon>Eukaryota</taxon>
        <taxon>Metazoa</taxon>
        <taxon>Chordata</taxon>
        <taxon>Craniata</taxon>
        <taxon>Vertebrata</taxon>
        <taxon>Euteleostomi</taxon>
        <taxon>Actinopterygii</taxon>
        <taxon>Neopterygii</taxon>
        <taxon>Teleostei</taxon>
        <taxon>Clupei</taxon>
        <taxon>Clupeiformes</taxon>
        <taxon>Clupeoidei</taxon>
        <taxon>Engraulidae</taxon>
        <taxon>Coilinae</taxon>
        <taxon>Coilia</taxon>
    </lineage>
</organism>
<dbReference type="Proteomes" id="UP001591681">
    <property type="component" value="Unassembled WGS sequence"/>
</dbReference>
<evidence type="ECO:0000256" key="15">
    <source>
        <dbReference type="ARBA" id="ARBA00030908"/>
    </source>
</evidence>
<dbReference type="InterPro" id="IPR017452">
    <property type="entry name" value="GPCR_Rhodpsn_7TM"/>
</dbReference>
<evidence type="ECO:0000259" key="18">
    <source>
        <dbReference type="PROSITE" id="PS50262"/>
    </source>
</evidence>
<evidence type="ECO:0000256" key="4">
    <source>
        <dbReference type="ARBA" id="ARBA00022500"/>
    </source>
</evidence>
<feature type="transmembrane region" description="Helical" evidence="17">
    <location>
        <begin position="172"/>
        <end position="197"/>
    </location>
</feature>
<evidence type="ECO:0000313" key="20">
    <source>
        <dbReference type="Proteomes" id="UP001591681"/>
    </source>
</evidence>
<dbReference type="GO" id="GO:0004930">
    <property type="term" value="F:G protein-coupled receptor activity"/>
    <property type="evidence" value="ECO:0007669"/>
    <property type="project" value="UniProtKB-KW"/>
</dbReference>
<feature type="transmembrane region" description="Helical" evidence="17">
    <location>
        <begin position="6"/>
        <end position="31"/>
    </location>
</feature>
<proteinExistence type="inferred from homology"/>
<dbReference type="AlphaFoldDB" id="A0ABD1JDU2"/>
<dbReference type="PRINTS" id="PR01532">
    <property type="entry name" value="CXCCHMKINER3"/>
</dbReference>
<evidence type="ECO:0000313" key="19">
    <source>
        <dbReference type="EMBL" id="KAL2084231.1"/>
    </source>
</evidence>
<feature type="domain" description="G-protein coupled receptors family 1 profile" evidence="18">
    <location>
        <begin position="22"/>
        <end position="275"/>
    </location>
</feature>
<dbReference type="InterPro" id="IPR000355">
    <property type="entry name" value="Chemokine_rcpt"/>
</dbReference>
<sequence length="322" mass="36587">MEFEAVFIPVLYTVAVVVGFLGNGLVLAVLWQKRRTWSVTDTFILHLAVSDVLLLLTLPFWAVQAAKSWTFGTGLCKMAGSIFQINFYCGIFLLACISVDRYMSIIHAVQMYSRKKPWVVQASCLAVWFVCLLLSIPDWLYLTADNDYRRGKTECVHKYPEPRQAWRLGFRLLYHVLGFLIPAAIMVFCYTCILLRLCRGSRNMQKQRAMRVILALVVAFFVSWTPYNITLIADTVYTKNETNSSSCDTFTALDISLAVTSSLGYLHCCVNPLLYAFVGVKFRRHLVEMLKALHCPLKTKMVSVSRKSSVWSETDTTNTSAF</sequence>
<dbReference type="GO" id="GO:0009986">
    <property type="term" value="C:cell surface"/>
    <property type="evidence" value="ECO:0007669"/>
    <property type="project" value="UniProtKB-ARBA"/>
</dbReference>
<protein>
    <recommendedName>
        <fullName evidence="2">C-X-C chemokine receptor type 3</fullName>
    </recommendedName>
    <alternativeName>
        <fullName evidence="15">Interferon-inducible protein 10 receptor</fullName>
    </alternativeName>
</protein>
<evidence type="ECO:0000256" key="17">
    <source>
        <dbReference type="SAM" id="Phobius"/>
    </source>
</evidence>
<keyword evidence="10 17" id="KW-0472">Membrane</keyword>
<name>A0ABD1JDU2_9TELE</name>
<evidence type="ECO:0000256" key="2">
    <source>
        <dbReference type="ARBA" id="ARBA00020038"/>
    </source>
</evidence>
<dbReference type="CDD" id="cd15180">
    <property type="entry name" value="7tmA_CXCR3"/>
    <property type="match status" value="1"/>
</dbReference>
<evidence type="ECO:0000256" key="6">
    <source>
        <dbReference type="ARBA" id="ARBA00022657"/>
    </source>
</evidence>
<evidence type="ECO:0000256" key="1">
    <source>
        <dbReference type="ARBA" id="ARBA00004651"/>
    </source>
</evidence>
<feature type="transmembrane region" description="Helical" evidence="17">
    <location>
        <begin position="43"/>
        <end position="66"/>
    </location>
</feature>
<dbReference type="PROSITE" id="PS00237">
    <property type="entry name" value="G_PROTEIN_RECEP_F1_1"/>
    <property type="match status" value="1"/>
</dbReference>
<keyword evidence="7 16" id="KW-0812">Transmembrane</keyword>
<dbReference type="Gene3D" id="1.20.1070.10">
    <property type="entry name" value="Rhodopsin 7-helix transmembrane proteins"/>
    <property type="match status" value="1"/>
</dbReference>
<keyword evidence="9 16" id="KW-0297">G-protein coupled receptor</keyword>
<accession>A0ABD1JDU2</accession>
<keyword evidence="4" id="KW-0145">Chemotaxis</keyword>
<keyword evidence="13" id="KW-0325">Glycoprotein</keyword>
<dbReference type="PROSITE" id="PS50262">
    <property type="entry name" value="G_PROTEIN_RECEP_F1_2"/>
    <property type="match status" value="1"/>
</dbReference>
<dbReference type="InterPro" id="IPR050119">
    <property type="entry name" value="CCR1-9-like"/>
</dbReference>
<evidence type="ECO:0000256" key="14">
    <source>
        <dbReference type="ARBA" id="ARBA00023224"/>
    </source>
</evidence>
<comment type="subcellular location">
    <subcellularLocation>
        <location evidence="1">Cell membrane</location>
        <topology evidence="1">Multi-pass membrane protein</topology>
    </subcellularLocation>
</comment>
<evidence type="ECO:0000256" key="10">
    <source>
        <dbReference type="ARBA" id="ARBA00023136"/>
    </source>
</evidence>
<dbReference type="EMBL" id="JBHFQA010000017">
    <property type="protein sequence ID" value="KAL2084231.1"/>
    <property type="molecule type" value="Genomic_DNA"/>
</dbReference>
<keyword evidence="8 17" id="KW-1133">Transmembrane helix</keyword>
<evidence type="ECO:0000256" key="9">
    <source>
        <dbReference type="ARBA" id="ARBA00023040"/>
    </source>
</evidence>
<evidence type="ECO:0000256" key="16">
    <source>
        <dbReference type="RuleBase" id="RU000688"/>
    </source>
</evidence>
<gene>
    <name evidence="19" type="ORF">ACEWY4_019749</name>
</gene>
<reference evidence="19 20" key="1">
    <citation type="submission" date="2024-09" db="EMBL/GenBank/DDBJ databases">
        <title>A chromosome-level genome assembly of Gray's grenadier anchovy, Coilia grayii.</title>
        <authorList>
            <person name="Fu Z."/>
        </authorList>
    </citation>
    <scope>NUCLEOTIDE SEQUENCE [LARGE SCALE GENOMIC DNA]</scope>
    <source>
        <strain evidence="19">G4</strain>
        <tissue evidence="19">Muscle</tissue>
    </source>
</reference>
<keyword evidence="14 16" id="KW-0807">Transducer</keyword>
<evidence type="ECO:0000256" key="13">
    <source>
        <dbReference type="ARBA" id="ARBA00023180"/>
    </source>
</evidence>
<dbReference type="InterPro" id="IPR000276">
    <property type="entry name" value="GPCR_Rhodpsn"/>
</dbReference>
<evidence type="ECO:0000256" key="11">
    <source>
        <dbReference type="ARBA" id="ARBA00023157"/>
    </source>
</evidence>
<evidence type="ECO:0000256" key="12">
    <source>
        <dbReference type="ARBA" id="ARBA00023170"/>
    </source>
</evidence>
<dbReference type="Pfam" id="PF00001">
    <property type="entry name" value="7tm_1"/>
    <property type="match status" value="1"/>
</dbReference>
<dbReference type="GO" id="GO:0001525">
    <property type="term" value="P:angiogenesis"/>
    <property type="evidence" value="ECO:0007669"/>
    <property type="project" value="UniProtKB-KW"/>
</dbReference>
<dbReference type="InterPro" id="IPR004070">
    <property type="entry name" value="Chemokine_CXCR3"/>
</dbReference>
<evidence type="ECO:0000256" key="8">
    <source>
        <dbReference type="ARBA" id="ARBA00022989"/>
    </source>
</evidence>
<dbReference type="PRINTS" id="PR00237">
    <property type="entry name" value="GPCRRHODOPSN"/>
</dbReference>
<dbReference type="GO" id="GO:0006935">
    <property type="term" value="P:chemotaxis"/>
    <property type="evidence" value="ECO:0007669"/>
    <property type="project" value="UniProtKB-KW"/>
</dbReference>
<dbReference type="GO" id="GO:0005886">
    <property type="term" value="C:plasma membrane"/>
    <property type="evidence" value="ECO:0007669"/>
    <property type="project" value="UniProtKB-SubCell"/>
</dbReference>
<dbReference type="FunFam" id="1.20.1070.10:FF:000159">
    <property type="entry name" value="C-X-C chemokine receptor type 3"/>
    <property type="match status" value="1"/>
</dbReference>
<keyword evidence="11" id="KW-1015">Disulfide bond</keyword>
<evidence type="ECO:0000256" key="5">
    <source>
        <dbReference type="ARBA" id="ARBA00022641"/>
    </source>
</evidence>
<dbReference type="PRINTS" id="PR00657">
    <property type="entry name" value="CCCHEMOKINER"/>
</dbReference>
<dbReference type="PANTHER" id="PTHR10489:SF671">
    <property type="entry name" value="C-X-C CHEMOKINE RECEPTOR TYPE 3"/>
    <property type="match status" value="1"/>
</dbReference>